<dbReference type="RefSeq" id="WP_394829506.1">
    <property type="nucleotide sequence ID" value="NZ_CP089984.1"/>
</dbReference>
<gene>
    <name evidence="3" type="ORF">LZC94_22120</name>
</gene>
<feature type="transmembrane region" description="Helical" evidence="2">
    <location>
        <begin position="103"/>
        <end position="124"/>
    </location>
</feature>
<evidence type="ECO:0000256" key="2">
    <source>
        <dbReference type="SAM" id="Phobius"/>
    </source>
</evidence>
<dbReference type="EMBL" id="CP089984">
    <property type="protein sequence ID" value="WXB19907.1"/>
    <property type="molecule type" value="Genomic_DNA"/>
</dbReference>
<proteinExistence type="predicted"/>
<dbReference type="Proteomes" id="UP001370348">
    <property type="component" value="Chromosome"/>
</dbReference>
<dbReference type="PANTHER" id="PTHR34475">
    <property type="match status" value="1"/>
</dbReference>
<keyword evidence="2" id="KW-1133">Transmembrane helix</keyword>
<evidence type="ECO:0000256" key="1">
    <source>
        <dbReference type="SAM" id="MobiDB-lite"/>
    </source>
</evidence>
<dbReference type="Pfam" id="PF13413">
    <property type="entry name" value="HTH_25"/>
    <property type="match status" value="1"/>
</dbReference>
<name>A0ABZ2MBK1_9BACT</name>
<feature type="region of interest" description="Disordered" evidence="1">
    <location>
        <begin position="132"/>
        <end position="151"/>
    </location>
</feature>
<accession>A0ABZ2MBK1</accession>
<dbReference type="Gene3D" id="1.10.260.40">
    <property type="entry name" value="lambda repressor-like DNA-binding domains"/>
    <property type="match status" value="1"/>
</dbReference>
<sequence length="151" mass="16636">MTTESIGSFLKRQRELKAMSIAEVSRVTRIPAATLSSIESDHFDDLPGEVFVRGFLRSYAQAVGVVPNEVLARYTSSRRVVFVTPLPTPTPLHAAREGQGRRFGVAIAFVLLLILFTLALSIVLKPRGHDMPKELSSVEGSSLDFERPRNA</sequence>
<keyword evidence="2" id="KW-0472">Membrane</keyword>
<organism evidence="3 4">
    <name type="scientific">Pendulispora albinea</name>
    <dbReference type="NCBI Taxonomy" id="2741071"/>
    <lineage>
        <taxon>Bacteria</taxon>
        <taxon>Pseudomonadati</taxon>
        <taxon>Myxococcota</taxon>
        <taxon>Myxococcia</taxon>
        <taxon>Myxococcales</taxon>
        <taxon>Sorangiineae</taxon>
        <taxon>Pendulisporaceae</taxon>
        <taxon>Pendulispora</taxon>
    </lineage>
</organism>
<dbReference type="CDD" id="cd00093">
    <property type="entry name" value="HTH_XRE"/>
    <property type="match status" value="1"/>
</dbReference>
<protein>
    <submittedName>
        <fullName evidence="3">Helix-turn-helix domain-containing protein</fullName>
    </submittedName>
</protein>
<reference evidence="3 4" key="1">
    <citation type="submission" date="2021-12" db="EMBL/GenBank/DDBJ databases">
        <title>Discovery of the Pendulisporaceae a myxobacterial family with distinct sporulation behavior and unique specialized metabolism.</title>
        <authorList>
            <person name="Garcia R."/>
            <person name="Popoff A."/>
            <person name="Bader C.D."/>
            <person name="Loehr J."/>
            <person name="Walesch S."/>
            <person name="Walt C."/>
            <person name="Boldt J."/>
            <person name="Bunk B."/>
            <person name="Haeckl F.J.F.P.J."/>
            <person name="Gunesch A.P."/>
            <person name="Birkelbach J."/>
            <person name="Nuebel U."/>
            <person name="Pietschmann T."/>
            <person name="Bach T."/>
            <person name="Mueller R."/>
        </authorList>
    </citation>
    <scope>NUCLEOTIDE SEQUENCE [LARGE SCALE GENOMIC DNA]</scope>
    <source>
        <strain evidence="3 4">MSr11954</strain>
    </source>
</reference>
<dbReference type="PANTHER" id="PTHR34475:SF1">
    <property type="entry name" value="CYTOSKELETON PROTEIN RODZ"/>
    <property type="match status" value="1"/>
</dbReference>
<dbReference type="SUPFAM" id="SSF47413">
    <property type="entry name" value="lambda repressor-like DNA-binding domains"/>
    <property type="match status" value="1"/>
</dbReference>
<evidence type="ECO:0000313" key="4">
    <source>
        <dbReference type="Proteomes" id="UP001370348"/>
    </source>
</evidence>
<keyword evidence="2" id="KW-0812">Transmembrane</keyword>
<dbReference type="InterPro" id="IPR050400">
    <property type="entry name" value="Bact_Cytoskel_RodZ"/>
</dbReference>
<evidence type="ECO:0000313" key="3">
    <source>
        <dbReference type="EMBL" id="WXB19907.1"/>
    </source>
</evidence>
<keyword evidence="4" id="KW-1185">Reference proteome</keyword>
<dbReference type="InterPro" id="IPR001387">
    <property type="entry name" value="Cro/C1-type_HTH"/>
</dbReference>
<dbReference type="InterPro" id="IPR010982">
    <property type="entry name" value="Lambda_DNA-bd_dom_sf"/>
</dbReference>